<evidence type="ECO:0000256" key="2">
    <source>
        <dbReference type="ARBA" id="ARBA00009323"/>
    </source>
</evidence>
<dbReference type="InterPro" id="IPR006776">
    <property type="entry name" value="SsgB"/>
</dbReference>
<reference evidence="7 8" key="1">
    <citation type="submission" date="2015-07" db="EMBL/GenBank/DDBJ databases">
        <authorList>
            <person name="Ju K.-S."/>
            <person name="Doroghazi J.R."/>
            <person name="Metcalf W.W."/>
        </authorList>
    </citation>
    <scope>NUCLEOTIDE SEQUENCE [LARGE SCALE GENOMIC DNA]</scope>
    <source>
        <strain evidence="7 8">NRRL B-3589</strain>
    </source>
</reference>
<keyword evidence="8" id="KW-1185">Reference proteome</keyword>
<accession>A0ABR5IUB2</accession>
<evidence type="ECO:0000313" key="8">
    <source>
        <dbReference type="Proteomes" id="UP000037020"/>
    </source>
</evidence>
<name>A0ABR5IUB2_9ACTN</name>
<evidence type="ECO:0000256" key="5">
    <source>
        <dbReference type="ARBA" id="ARBA00023210"/>
    </source>
</evidence>
<dbReference type="EMBL" id="LGUT01003874">
    <property type="protein sequence ID" value="KOG73007.1"/>
    <property type="molecule type" value="Genomic_DNA"/>
</dbReference>
<keyword evidence="5" id="KW-0717">Septation</keyword>
<comment type="similarity">
    <text evidence="2">Belongs to the SsgA family.</text>
</comment>
<gene>
    <name evidence="7" type="ORF">ADK38_40590</name>
</gene>
<dbReference type="GO" id="GO:0051301">
    <property type="term" value="P:cell division"/>
    <property type="evidence" value="ECO:0007669"/>
    <property type="project" value="UniProtKB-KW"/>
</dbReference>
<dbReference type="InterPro" id="IPR038658">
    <property type="entry name" value="SsgB_sf"/>
</dbReference>
<evidence type="ECO:0000256" key="1">
    <source>
        <dbReference type="ARBA" id="ARBA00004431"/>
    </source>
</evidence>
<proteinExistence type="inferred from homology"/>
<evidence type="ECO:0000256" key="3">
    <source>
        <dbReference type="ARBA" id="ARBA00022618"/>
    </source>
</evidence>
<organism evidence="7 8">
    <name type="scientific">Streptomyces varsoviensis</name>
    <dbReference type="NCBI Taxonomy" id="67373"/>
    <lineage>
        <taxon>Bacteria</taxon>
        <taxon>Bacillati</taxon>
        <taxon>Actinomycetota</taxon>
        <taxon>Actinomycetes</taxon>
        <taxon>Kitasatosporales</taxon>
        <taxon>Streptomycetaceae</taxon>
        <taxon>Streptomyces</taxon>
    </lineage>
</organism>
<comment type="subcellular location">
    <subcellularLocation>
        <location evidence="1">Cell septum</location>
    </subcellularLocation>
</comment>
<evidence type="ECO:0000256" key="4">
    <source>
        <dbReference type="ARBA" id="ARBA00022969"/>
    </source>
</evidence>
<keyword evidence="4" id="KW-0749">Sporulation</keyword>
<dbReference type="Pfam" id="PF04686">
    <property type="entry name" value="SsgA"/>
    <property type="match status" value="1"/>
</dbReference>
<dbReference type="Gene3D" id="2.30.31.20">
    <property type="entry name" value="Sporulation-specific cell division protein SsgB"/>
    <property type="match status" value="1"/>
</dbReference>
<comment type="caution">
    <text evidence="7">The sequence shown here is derived from an EMBL/GenBank/DDBJ whole genome shotgun (WGS) entry which is preliminary data.</text>
</comment>
<keyword evidence="6" id="KW-0131">Cell cycle</keyword>
<sequence>MLELLPASGEEGRPPVPVLGRFSYRSDRPYEVAVDFSCRGETVASWLFARELLLRGARGRVGEGDVSVWPVHGRGRPARVHIQLSTEEGRCVLAVRAADLADWTAETTRLVRPGTEGRHLDLDAAVARLLAGTGRP</sequence>
<evidence type="ECO:0000313" key="7">
    <source>
        <dbReference type="EMBL" id="KOG73007.1"/>
    </source>
</evidence>
<keyword evidence="3 7" id="KW-0132">Cell division</keyword>
<protein>
    <submittedName>
        <fullName evidence="7">Sporulation and cell division protein SsgA</fullName>
    </submittedName>
</protein>
<dbReference type="Proteomes" id="UP000037020">
    <property type="component" value="Unassembled WGS sequence"/>
</dbReference>
<evidence type="ECO:0000256" key="6">
    <source>
        <dbReference type="ARBA" id="ARBA00023306"/>
    </source>
</evidence>